<accession>A0ABP7TBC9</accession>
<dbReference type="SUPFAM" id="SSF160631">
    <property type="entry name" value="SMI1/KNR4-like"/>
    <property type="match status" value="1"/>
</dbReference>
<sequence length="209" mass="23327">MVTESLSSIENWLASHAPRILNESLNPGALESELAELEAAIGRPLPDDYQALYRWHNGLNWEADNNGSFCYGMSFLPLAEVLAGYRSQAAQTLTSPLLQAAPTLKPEVLQNPLWLRLGFDGSHGWLCLDLDPTPTGDYGQVIYLDEIDEVGFRVAASVAELLSTFAHDLEQGLYQLDEEALEDEDEFLVPQPLIDLNNWEQANRWQNAL</sequence>
<dbReference type="InterPro" id="IPR051873">
    <property type="entry name" value="KNR4/SMI1_regulator"/>
</dbReference>
<name>A0ABP7TBC9_9BACT</name>
<proteinExistence type="predicted"/>
<dbReference type="InterPro" id="IPR037883">
    <property type="entry name" value="Knr4/Smi1-like_sf"/>
</dbReference>
<dbReference type="InterPro" id="IPR018958">
    <property type="entry name" value="Knr4/Smi1-like_dom"/>
</dbReference>
<dbReference type="Pfam" id="PF09346">
    <property type="entry name" value="SMI1_KNR4"/>
    <property type="match status" value="1"/>
</dbReference>
<gene>
    <name evidence="2" type="ORF">GCM10022409_04090</name>
</gene>
<protein>
    <recommendedName>
        <fullName evidence="1">Knr4/Smi1-like domain-containing protein</fullName>
    </recommendedName>
</protein>
<comment type="caution">
    <text evidence="2">The sequence shown here is derived from an EMBL/GenBank/DDBJ whole genome shotgun (WGS) entry which is preliminary data.</text>
</comment>
<dbReference type="RefSeq" id="WP_345049689.1">
    <property type="nucleotide sequence ID" value="NZ_BAABDK010000001.1"/>
</dbReference>
<evidence type="ECO:0000259" key="1">
    <source>
        <dbReference type="SMART" id="SM00860"/>
    </source>
</evidence>
<dbReference type="PANTHER" id="PTHR47432:SF1">
    <property type="entry name" value="CELL WALL ASSEMBLY REGULATOR SMI1"/>
    <property type="match status" value="1"/>
</dbReference>
<evidence type="ECO:0000313" key="2">
    <source>
        <dbReference type="EMBL" id="GAA4023423.1"/>
    </source>
</evidence>
<keyword evidence="3" id="KW-1185">Reference proteome</keyword>
<feature type="domain" description="Knr4/Smi1-like" evidence="1">
    <location>
        <begin position="28"/>
        <end position="164"/>
    </location>
</feature>
<organism evidence="2 3">
    <name type="scientific">Hymenobacter glaciei</name>
    <dbReference type="NCBI Taxonomy" id="877209"/>
    <lineage>
        <taxon>Bacteria</taxon>
        <taxon>Pseudomonadati</taxon>
        <taxon>Bacteroidota</taxon>
        <taxon>Cytophagia</taxon>
        <taxon>Cytophagales</taxon>
        <taxon>Hymenobacteraceae</taxon>
        <taxon>Hymenobacter</taxon>
    </lineage>
</organism>
<dbReference type="EMBL" id="BAABDK010000001">
    <property type="protein sequence ID" value="GAA4023423.1"/>
    <property type="molecule type" value="Genomic_DNA"/>
</dbReference>
<dbReference type="Proteomes" id="UP001501469">
    <property type="component" value="Unassembled WGS sequence"/>
</dbReference>
<dbReference type="Gene3D" id="3.40.1580.10">
    <property type="entry name" value="SMI1/KNR4-like"/>
    <property type="match status" value="1"/>
</dbReference>
<evidence type="ECO:0000313" key="3">
    <source>
        <dbReference type="Proteomes" id="UP001501469"/>
    </source>
</evidence>
<reference evidence="3" key="1">
    <citation type="journal article" date="2019" name="Int. J. Syst. Evol. Microbiol.">
        <title>The Global Catalogue of Microorganisms (GCM) 10K type strain sequencing project: providing services to taxonomists for standard genome sequencing and annotation.</title>
        <authorList>
            <consortium name="The Broad Institute Genomics Platform"/>
            <consortium name="The Broad Institute Genome Sequencing Center for Infectious Disease"/>
            <person name="Wu L."/>
            <person name="Ma J."/>
        </authorList>
    </citation>
    <scope>NUCLEOTIDE SEQUENCE [LARGE SCALE GENOMIC DNA]</scope>
    <source>
        <strain evidence="3">JCM 17225</strain>
    </source>
</reference>
<dbReference type="SMART" id="SM00860">
    <property type="entry name" value="SMI1_KNR4"/>
    <property type="match status" value="1"/>
</dbReference>
<dbReference type="PANTHER" id="PTHR47432">
    <property type="entry name" value="CELL WALL ASSEMBLY REGULATOR SMI1"/>
    <property type="match status" value="1"/>
</dbReference>